<keyword evidence="3 12" id="KW-0812">Transmembrane</keyword>
<dbReference type="GO" id="GO:0005524">
    <property type="term" value="F:ATP binding"/>
    <property type="evidence" value="ECO:0007669"/>
    <property type="project" value="UniProtKB-KW"/>
</dbReference>
<protein>
    <recommendedName>
        <fullName evidence="10">Fatty acid ABC transporter ATP-binding/permease protein</fullName>
    </recommendedName>
</protein>
<feature type="transmembrane region" description="Helical" evidence="12">
    <location>
        <begin position="44"/>
        <end position="64"/>
    </location>
</feature>
<evidence type="ECO:0000256" key="12">
    <source>
        <dbReference type="SAM" id="Phobius"/>
    </source>
</evidence>
<dbReference type="InterPro" id="IPR036640">
    <property type="entry name" value="ABC1_TM_sf"/>
</dbReference>
<evidence type="ECO:0000256" key="6">
    <source>
        <dbReference type="ARBA" id="ARBA00022989"/>
    </source>
</evidence>
<evidence type="ECO:0000313" key="16">
    <source>
        <dbReference type="Proteomes" id="UP000013015"/>
    </source>
</evidence>
<evidence type="ECO:0000256" key="4">
    <source>
        <dbReference type="ARBA" id="ARBA00022741"/>
    </source>
</evidence>
<dbReference type="EMBL" id="AQHZ01000010">
    <property type="protein sequence ID" value="ENO18652.1"/>
    <property type="molecule type" value="Genomic_DNA"/>
</dbReference>
<keyword evidence="15" id="KW-0378">Hydrolase</keyword>
<evidence type="ECO:0000313" key="15">
    <source>
        <dbReference type="EMBL" id="ENO18652.1"/>
    </source>
</evidence>
<evidence type="ECO:0000259" key="13">
    <source>
        <dbReference type="PROSITE" id="PS50893"/>
    </source>
</evidence>
<dbReference type="PANTHER" id="PTHR43394:SF1">
    <property type="entry name" value="ATP-BINDING CASSETTE SUB-FAMILY B MEMBER 10, MITOCHONDRIAL"/>
    <property type="match status" value="1"/>
</dbReference>
<feature type="domain" description="ABC transporter" evidence="13">
    <location>
        <begin position="475"/>
        <end position="709"/>
    </location>
</feature>
<comment type="caution">
    <text evidence="15">The sequence shown here is derived from an EMBL/GenBank/DDBJ whole genome shotgun (WGS) entry which is preliminary data.</text>
</comment>
<keyword evidence="5" id="KW-0067">ATP-binding</keyword>
<dbReference type="SMART" id="SM00382">
    <property type="entry name" value="AAA"/>
    <property type="match status" value="1"/>
</dbReference>
<evidence type="ECO:0000256" key="9">
    <source>
        <dbReference type="ARBA" id="ARBA00061644"/>
    </source>
</evidence>
<evidence type="ECO:0000256" key="8">
    <source>
        <dbReference type="ARBA" id="ARBA00055053"/>
    </source>
</evidence>
<dbReference type="InterPro" id="IPR039421">
    <property type="entry name" value="Type_1_exporter"/>
</dbReference>
<evidence type="ECO:0000256" key="3">
    <source>
        <dbReference type="ARBA" id="ARBA00022692"/>
    </source>
</evidence>
<feature type="transmembrane region" description="Helical" evidence="12">
    <location>
        <begin position="315"/>
        <end position="336"/>
    </location>
</feature>
<keyword evidence="16" id="KW-1185">Reference proteome</keyword>
<dbReference type="PROSITE" id="PS50893">
    <property type="entry name" value="ABC_TRANSPORTER_2"/>
    <property type="match status" value="1"/>
</dbReference>
<sequence>MSSRETRQAPRPRNPHEAMNRPVEKSKDFSGSFKRLIGELRPDYWFVSIALIAAVFSVAFNVAAPKVLGKGTDIIFNGVVSKMIAQAPSKEAAVAALEAQGKTDLARMLDSMDITPGAGIDFDALGRVLLITVGIYLAAALISFLSGWVLRIAVQNLGWRLRDKVQRKIEKLPLSYFDSHSRGDLMSRVSNDVDNIAQVMNQTLSQLFQAVLMVLGILTMMLTLSWKLTLLALIVIPLGGALTGVLMSKAQPQFRQQWKSTGEVSDLVEETISGHEVLALYGLEGRYTTAFEKSNTALYRSSFIAQFISNLVMPLMNMISNISYVIVAVGGGLMVAKGSMSLGDVQAFIQYSRQLNQPIGQLAQMMNSLQSGVASAERVFEFLDAQEMAPDRGAKSLAEARKATGAVAVAAELTESAGRADGVNNAESAESAELTQGTLRAEGESLAKGRALHAGSILDEGDSGAGEEEHVSGRVVFDHVRFSYVEGTPIIQDLSLEVDPGQMVAIIGPTGAGKTTLVNLLMRFYELDSGRITLDGVDISTLDKDVLRAHMGMVLQDTWLFEGTIEENIAFGSDDASSEEVVDAAKQTAADRLIRHLPEGYETHVSDSADVISQGERQLLTIARAFVSRPDILILDEATSSVDTRTEVLVQKAMDRLREGRTAFVIAHRLSTIRDADVILVMEQGDVVEMGRHEELLAAGGAYARLYNAQFAGPTEASTI</sequence>
<keyword evidence="4" id="KW-0547">Nucleotide-binding</keyword>
<dbReference type="InterPro" id="IPR003593">
    <property type="entry name" value="AAA+_ATPase"/>
</dbReference>
<gene>
    <name evidence="15" type="ORF">HMPREF9004_0701</name>
</gene>
<dbReference type="InterPro" id="IPR011527">
    <property type="entry name" value="ABC1_TM_dom"/>
</dbReference>
<comment type="similarity">
    <text evidence="9">Belongs to the ABC transporter superfamily. Lipid exporter (TC 3.A.1.106) family.</text>
</comment>
<name>N6X5H5_9ACTO</name>
<proteinExistence type="inferred from homology"/>
<dbReference type="InterPro" id="IPR017871">
    <property type="entry name" value="ABC_transporter-like_CS"/>
</dbReference>
<evidence type="ECO:0000259" key="14">
    <source>
        <dbReference type="PROSITE" id="PS50929"/>
    </source>
</evidence>
<feature type="transmembrane region" description="Helical" evidence="12">
    <location>
        <begin position="128"/>
        <end position="154"/>
    </location>
</feature>
<dbReference type="eggNOG" id="COG1132">
    <property type="taxonomic scope" value="Bacteria"/>
</dbReference>
<dbReference type="PROSITE" id="PS50929">
    <property type="entry name" value="ABC_TM1F"/>
    <property type="match status" value="1"/>
</dbReference>
<dbReference type="CDD" id="cd03254">
    <property type="entry name" value="ABCC_Glucan_exporter_like"/>
    <property type="match status" value="1"/>
</dbReference>
<dbReference type="PANTHER" id="PTHR43394">
    <property type="entry name" value="ATP-DEPENDENT PERMEASE MDL1, MITOCHONDRIAL"/>
    <property type="match status" value="1"/>
</dbReference>
<dbReference type="OrthoDB" id="9806127at2"/>
<evidence type="ECO:0000256" key="1">
    <source>
        <dbReference type="ARBA" id="ARBA00004651"/>
    </source>
</evidence>
<dbReference type="CDD" id="cd18547">
    <property type="entry name" value="ABC_6TM_Tm288_like"/>
    <property type="match status" value="1"/>
</dbReference>
<evidence type="ECO:0000256" key="7">
    <source>
        <dbReference type="ARBA" id="ARBA00023136"/>
    </source>
</evidence>
<dbReference type="GO" id="GO:0016887">
    <property type="term" value="F:ATP hydrolysis activity"/>
    <property type="evidence" value="ECO:0007669"/>
    <property type="project" value="InterPro"/>
</dbReference>
<dbReference type="GO" id="GO:0005886">
    <property type="term" value="C:plasma membrane"/>
    <property type="evidence" value="ECO:0007669"/>
    <property type="project" value="UniProtKB-SubCell"/>
</dbReference>
<evidence type="ECO:0000256" key="11">
    <source>
        <dbReference type="SAM" id="MobiDB-lite"/>
    </source>
</evidence>
<feature type="transmembrane region" description="Helical" evidence="12">
    <location>
        <begin position="230"/>
        <end position="247"/>
    </location>
</feature>
<evidence type="ECO:0000256" key="2">
    <source>
        <dbReference type="ARBA" id="ARBA00022448"/>
    </source>
</evidence>
<comment type="subcellular location">
    <subcellularLocation>
        <location evidence="1">Cell membrane</location>
        <topology evidence="1">Multi-pass membrane protein</topology>
    </subcellularLocation>
</comment>
<feature type="transmembrane region" description="Helical" evidence="12">
    <location>
        <begin position="207"/>
        <end position="224"/>
    </location>
</feature>
<dbReference type="InterPro" id="IPR027417">
    <property type="entry name" value="P-loop_NTPase"/>
</dbReference>
<dbReference type="Pfam" id="PF00664">
    <property type="entry name" value="ABC_membrane"/>
    <property type="match status" value="1"/>
</dbReference>
<dbReference type="HOGENOM" id="CLU_000604_84_3_11"/>
<feature type="domain" description="ABC transmembrane type-1" evidence="14">
    <location>
        <begin position="49"/>
        <end position="371"/>
    </location>
</feature>
<dbReference type="FunFam" id="3.40.50.300:FF:000287">
    <property type="entry name" value="Multidrug ABC transporter ATP-binding protein"/>
    <property type="match status" value="1"/>
</dbReference>
<dbReference type="PROSITE" id="PS00211">
    <property type="entry name" value="ABC_TRANSPORTER_1"/>
    <property type="match status" value="1"/>
</dbReference>
<organism evidence="15 16">
    <name type="scientific">Schaalia cardiffensis F0333</name>
    <dbReference type="NCBI Taxonomy" id="888050"/>
    <lineage>
        <taxon>Bacteria</taxon>
        <taxon>Bacillati</taxon>
        <taxon>Actinomycetota</taxon>
        <taxon>Actinomycetes</taxon>
        <taxon>Actinomycetales</taxon>
        <taxon>Actinomycetaceae</taxon>
        <taxon>Schaalia</taxon>
    </lineage>
</organism>
<accession>N6X5H5</accession>
<evidence type="ECO:0000256" key="5">
    <source>
        <dbReference type="ARBA" id="ARBA00022840"/>
    </source>
</evidence>
<evidence type="ECO:0000256" key="10">
    <source>
        <dbReference type="ARBA" id="ARBA00071747"/>
    </source>
</evidence>
<feature type="region of interest" description="Disordered" evidence="11">
    <location>
        <begin position="1"/>
        <end position="26"/>
    </location>
</feature>
<keyword evidence="2" id="KW-0813">Transport</keyword>
<dbReference type="InterPro" id="IPR003439">
    <property type="entry name" value="ABC_transporter-like_ATP-bd"/>
</dbReference>
<dbReference type="AlphaFoldDB" id="N6X5H5"/>
<comment type="function">
    <text evidence="8">ABC transporter involved in fatty acid import. Transmembrane domains (TMD) form a pore in the membrane and the ATP-binding domain (NBD) is responsible for energy generation.</text>
</comment>
<dbReference type="PATRIC" id="fig|888050.3.peg.671"/>
<dbReference type="Gene3D" id="1.20.1560.10">
    <property type="entry name" value="ABC transporter type 1, transmembrane domain"/>
    <property type="match status" value="1"/>
</dbReference>
<dbReference type="SUPFAM" id="SSF52540">
    <property type="entry name" value="P-loop containing nucleoside triphosphate hydrolases"/>
    <property type="match status" value="1"/>
</dbReference>
<keyword evidence="7 12" id="KW-0472">Membrane</keyword>
<dbReference type="Pfam" id="PF00005">
    <property type="entry name" value="ABC_tran"/>
    <property type="match status" value="1"/>
</dbReference>
<dbReference type="GO" id="GO:0015421">
    <property type="term" value="F:ABC-type oligopeptide transporter activity"/>
    <property type="evidence" value="ECO:0007669"/>
    <property type="project" value="TreeGrafter"/>
</dbReference>
<dbReference type="RefSeq" id="WP_005962430.1">
    <property type="nucleotide sequence ID" value="NZ_CP040505.1"/>
</dbReference>
<keyword evidence="6 12" id="KW-1133">Transmembrane helix</keyword>
<reference evidence="15 16" key="1">
    <citation type="submission" date="2013-03" db="EMBL/GenBank/DDBJ databases">
        <title>Reference genome for the Human Microbiome Project.</title>
        <authorList>
            <person name="Aqrawi P."/>
            <person name="Ayvaz T."/>
            <person name="Bess C."/>
            <person name="Blankenburg K."/>
            <person name="Coyle M."/>
            <person name="Deng J."/>
            <person name="Forbes L."/>
            <person name="Fowler G."/>
            <person name="Francisco L."/>
            <person name="Fu Q."/>
            <person name="Gibbs R."/>
            <person name="Gross S."/>
            <person name="Gubbala S."/>
            <person name="Hale W."/>
            <person name="Hemphill L."/>
            <person name="Highlander S."/>
            <person name="Hirani K."/>
            <person name="Jackson L."/>
            <person name="Jakkamsetti A."/>
            <person name="Javaid M."/>
            <person name="Jayaseelan J.C."/>
            <person name="Jiang H."/>
            <person name="Joshi V."/>
            <person name="Korchina V."/>
            <person name="Kovar C."/>
            <person name="Lara F."/>
            <person name="Lee S."/>
            <person name="Liu Y."/>
            <person name="Mata R."/>
            <person name="Mathew T."/>
            <person name="Munidasa M."/>
            <person name="Muzny D."/>
            <person name="Nazareth L."/>
            <person name="Ngo R."/>
            <person name="Nguyen L."/>
            <person name="Nguyen N."/>
            <person name="Okwuonu G."/>
            <person name="Ongeri F."/>
            <person name="Palculict T."/>
            <person name="Patil S."/>
            <person name="Petrosino J."/>
            <person name="Pham C."/>
            <person name="Pham P."/>
            <person name="Pu L.-L."/>
            <person name="Qin X."/>
            <person name="Qu J."/>
            <person name="Reid J."/>
            <person name="Ross M."/>
            <person name="Ruth R."/>
            <person name="Saada N."/>
            <person name="San Lucas F."/>
            <person name="Santibanez J."/>
            <person name="Shang Y."/>
            <person name="Simmons D."/>
            <person name="Song X.-Z."/>
            <person name="Tang L.-Y."/>
            <person name="Thornton R."/>
            <person name="Warren J."/>
            <person name="Weissenberger G."/>
            <person name="Wilczek-Boney K."/>
            <person name="Worley K."/>
            <person name="Youmans B."/>
            <person name="Zhang J."/>
            <person name="Zhang L."/>
            <person name="Zhao Z."/>
            <person name="Zhou C."/>
            <person name="Zhu D."/>
            <person name="Zhu Y."/>
        </authorList>
    </citation>
    <scope>NUCLEOTIDE SEQUENCE [LARGE SCALE GENOMIC DNA]</scope>
    <source>
        <strain evidence="15 16">F0333</strain>
    </source>
</reference>
<dbReference type="STRING" id="888050.HMPREF9004_0701"/>
<dbReference type="Gene3D" id="3.40.50.300">
    <property type="entry name" value="P-loop containing nucleotide triphosphate hydrolases"/>
    <property type="match status" value="1"/>
</dbReference>
<dbReference type="Proteomes" id="UP000013015">
    <property type="component" value="Unassembled WGS sequence"/>
</dbReference>
<dbReference type="SUPFAM" id="SSF90123">
    <property type="entry name" value="ABC transporter transmembrane region"/>
    <property type="match status" value="1"/>
</dbReference>